<feature type="domain" description="ATP-grasp" evidence="8">
    <location>
        <begin position="118"/>
        <end position="306"/>
    </location>
</feature>
<dbReference type="InterPro" id="IPR048740">
    <property type="entry name" value="PurT_C"/>
</dbReference>
<protein>
    <recommendedName>
        <fullName evidence="7">Formate-dependent phosphoribosylglycinamide formyltransferase</fullName>
        <ecNumber evidence="7">6.3.1.21</ecNumber>
    </recommendedName>
    <alternativeName>
        <fullName evidence="7">5'-phosphoribosylglycinamide transformylase 2</fullName>
    </alternativeName>
    <alternativeName>
        <fullName evidence="7">Formate-dependent GAR transformylase</fullName>
    </alternativeName>
    <alternativeName>
        <fullName evidence="7">GAR transformylase 2</fullName>
        <shortName evidence="7">GART 2</shortName>
    </alternativeName>
    <alternativeName>
        <fullName evidence="7">Non-folate glycinamide ribonucleotide transformylase</fullName>
    </alternativeName>
    <alternativeName>
        <fullName evidence="7">Phosphoribosylglycinamide formyltransferase 2</fullName>
    </alternativeName>
</protein>
<feature type="binding site" evidence="7">
    <location>
        <position position="352"/>
    </location>
    <ligand>
        <name>N(1)-(5-phospho-beta-D-ribosyl)glycinamide</name>
        <dbReference type="ChEBI" id="CHEBI:143788"/>
    </ligand>
</feature>
<dbReference type="SUPFAM" id="SSF51246">
    <property type="entry name" value="Rudiment single hybrid motif"/>
    <property type="match status" value="1"/>
</dbReference>
<dbReference type="Gene3D" id="3.30.470.20">
    <property type="entry name" value="ATP-grasp fold, B domain"/>
    <property type="match status" value="1"/>
</dbReference>
<dbReference type="EMBL" id="AP027370">
    <property type="protein sequence ID" value="BDY13197.1"/>
    <property type="molecule type" value="Genomic_DNA"/>
</dbReference>
<dbReference type="InterPro" id="IPR016185">
    <property type="entry name" value="PreATP-grasp_dom_sf"/>
</dbReference>
<keyword evidence="2 7" id="KW-0479">Metal-binding</keyword>
<dbReference type="PANTHER" id="PTHR43055">
    <property type="entry name" value="FORMATE-DEPENDENT PHOSPHORIBOSYLGLYCINAMIDE FORMYLTRANSFERASE"/>
    <property type="match status" value="1"/>
</dbReference>
<dbReference type="SUPFAM" id="SSF52440">
    <property type="entry name" value="PreATP-grasp domain"/>
    <property type="match status" value="1"/>
</dbReference>
<dbReference type="PANTHER" id="PTHR43055:SF1">
    <property type="entry name" value="FORMATE-DEPENDENT PHOSPHORIBOSYLGLYCINAMIDE FORMYLTRANSFERASE"/>
    <property type="match status" value="1"/>
</dbReference>
<dbReference type="PROSITE" id="PS50975">
    <property type="entry name" value="ATP_GRASP"/>
    <property type="match status" value="1"/>
</dbReference>
<dbReference type="SUPFAM" id="SSF56059">
    <property type="entry name" value="Glutathione synthetase ATP-binding domain-like"/>
    <property type="match status" value="1"/>
</dbReference>
<dbReference type="InterPro" id="IPR003135">
    <property type="entry name" value="ATP-grasp_carboxylate-amine"/>
</dbReference>
<dbReference type="NCBIfam" id="TIGR01142">
    <property type="entry name" value="purT"/>
    <property type="match status" value="1"/>
</dbReference>
<evidence type="ECO:0000256" key="4">
    <source>
        <dbReference type="ARBA" id="ARBA00022755"/>
    </source>
</evidence>
<dbReference type="InterPro" id="IPR011054">
    <property type="entry name" value="Rudment_hybrid_motif"/>
</dbReference>
<reference evidence="9 10" key="1">
    <citation type="submission" date="2023-03" db="EMBL/GenBank/DDBJ databases">
        <title>Description of Hydrogenimonas sp. ISO32.</title>
        <authorList>
            <person name="Mino S."/>
            <person name="Fukazawa S."/>
            <person name="Sawabe T."/>
        </authorList>
    </citation>
    <scope>NUCLEOTIDE SEQUENCE [LARGE SCALE GENOMIC DNA]</scope>
    <source>
        <strain evidence="9 10">ISO32</strain>
    </source>
</reference>
<feature type="binding site" evidence="7">
    <location>
        <position position="201"/>
    </location>
    <ligand>
        <name>ATP</name>
        <dbReference type="ChEBI" id="CHEBI:30616"/>
    </ligand>
</feature>
<evidence type="ECO:0000313" key="10">
    <source>
        <dbReference type="Proteomes" id="UP001321445"/>
    </source>
</evidence>
<dbReference type="Pfam" id="PF22660">
    <property type="entry name" value="RS_preATP-grasp-like"/>
    <property type="match status" value="1"/>
</dbReference>
<keyword evidence="10" id="KW-1185">Reference proteome</keyword>
<dbReference type="Pfam" id="PF02222">
    <property type="entry name" value="ATP-grasp"/>
    <property type="match status" value="1"/>
</dbReference>
<dbReference type="HAMAP" id="MF_01643">
    <property type="entry name" value="PurT"/>
    <property type="match status" value="1"/>
</dbReference>
<gene>
    <name evidence="7" type="primary">purT</name>
    <name evidence="9" type="ORF">HCR_15090</name>
</gene>
<comment type="catalytic activity">
    <reaction evidence="7">
        <text>N(1)-(5-phospho-beta-D-ribosyl)glycinamide + formate + ATP = N(2)-formyl-N(1)-(5-phospho-beta-D-ribosyl)glycinamide + ADP + phosphate + H(+)</text>
        <dbReference type="Rhea" id="RHEA:24829"/>
        <dbReference type="ChEBI" id="CHEBI:15378"/>
        <dbReference type="ChEBI" id="CHEBI:15740"/>
        <dbReference type="ChEBI" id="CHEBI:30616"/>
        <dbReference type="ChEBI" id="CHEBI:43474"/>
        <dbReference type="ChEBI" id="CHEBI:143788"/>
        <dbReference type="ChEBI" id="CHEBI:147286"/>
        <dbReference type="ChEBI" id="CHEBI:456216"/>
        <dbReference type="EC" id="6.3.1.21"/>
    </reaction>
</comment>
<evidence type="ECO:0000256" key="1">
    <source>
        <dbReference type="ARBA" id="ARBA00022598"/>
    </source>
</evidence>
<feature type="binding site" evidence="7">
    <location>
        <position position="265"/>
    </location>
    <ligand>
        <name>Mg(2+)</name>
        <dbReference type="ChEBI" id="CHEBI:18420"/>
    </ligand>
</feature>
<proteinExistence type="inferred from homology"/>
<evidence type="ECO:0000256" key="5">
    <source>
        <dbReference type="ARBA" id="ARBA00022840"/>
    </source>
</evidence>
<feature type="binding site" evidence="7">
    <location>
        <position position="81"/>
    </location>
    <ligand>
        <name>N(1)-(5-phospho-beta-D-ribosyl)glycinamide</name>
        <dbReference type="ChEBI" id="CHEBI:143788"/>
    </ligand>
</feature>
<dbReference type="InterPro" id="IPR054350">
    <property type="entry name" value="PurT/PurK_preATP-grasp"/>
</dbReference>
<accession>A0ABN6WW25</accession>
<keyword evidence="1 7" id="KW-0436">Ligase</keyword>
<comment type="subunit">
    <text evidence="7">Homodimer.</text>
</comment>
<comment type="similarity">
    <text evidence="7">Belongs to the PurK/PurT family.</text>
</comment>
<evidence type="ECO:0000313" key="9">
    <source>
        <dbReference type="EMBL" id="BDY13197.1"/>
    </source>
</evidence>
<dbReference type="InterPro" id="IPR013815">
    <property type="entry name" value="ATP_grasp_subdomain_1"/>
</dbReference>
<keyword evidence="5 7" id="KW-0067">ATP-binding</keyword>
<evidence type="ECO:0000256" key="6">
    <source>
        <dbReference type="ARBA" id="ARBA00022842"/>
    </source>
</evidence>
<feature type="binding site" evidence="7">
    <location>
        <position position="277"/>
    </location>
    <ligand>
        <name>Mg(2+)</name>
        <dbReference type="ChEBI" id="CHEBI:18420"/>
    </ligand>
</feature>
<keyword evidence="6 7" id="KW-0460">Magnesium</keyword>
<evidence type="ECO:0000259" key="8">
    <source>
        <dbReference type="PROSITE" id="PS50975"/>
    </source>
</evidence>
<feature type="binding site" evidence="7">
    <location>
        <begin position="193"/>
        <end position="196"/>
    </location>
    <ligand>
        <name>ATP</name>
        <dbReference type="ChEBI" id="CHEBI:30616"/>
    </ligand>
</feature>
<dbReference type="InterPro" id="IPR011761">
    <property type="entry name" value="ATP-grasp"/>
</dbReference>
<dbReference type="Pfam" id="PF21244">
    <property type="entry name" value="PurT_C"/>
    <property type="match status" value="1"/>
</dbReference>
<dbReference type="RefSeq" id="WP_286336164.1">
    <property type="nucleotide sequence ID" value="NZ_AP027370.1"/>
</dbReference>
<dbReference type="InterPro" id="IPR005862">
    <property type="entry name" value="PurT"/>
</dbReference>
<feature type="binding site" evidence="7">
    <location>
        <position position="113"/>
    </location>
    <ligand>
        <name>ATP</name>
        <dbReference type="ChEBI" id="CHEBI:30616"/>
    </ligand>
</feature>
<feature type="binding site" evidence="7">
    <location>
        <position position="284"/>
    </location>
    <ligand>
        <name>N(1)-(5-phospho-beta-D-ribosyl)glycinamide</name>
        <dbReference type="ChEBI" id="CHEBI:143788"/>
    </ligand>
</feature>
<dbReference type="EC" id="6.3.1.21" evidence="7"/>
<dbReference type="Gene3D" id="3.40.50.20">
    <property type="match status" value="1"/>
</dbReference>
<name>A0ABN6WW25_9BACT</name>
<feature type="binding site" evidence="7">
    <location>
        <begin position="159"/>
        <end position="164"/>
    </location>
    <ligand>
        <name>ATP</name>
        <dbReference type="ChEBI" id="CHEBI:30616"/>
    </ligand>
</feature>
<evidence type="ECO:0000256" key="3">
    <source>
        <dbReference type="ARBA" id="ARBA00022741"/>
    </source>
</evidence>
<comment type="pathway">
    <text evidence="7">Purine metabolism; IMP biosynthesis via de novo pathway; N(2)-formyl-N(1)-(5-phospho-D-ribosyl)glycinamide from N(1)-(5-phospho-D-ribosyl)glycinamide (formate route): step 1/1.</text>
</comment>
<dbReference type="Proteomes" id="UP001321445">
    <property type="component" value="Chromosome"/>
</dbReference>
<sequence>MHFPAPLKSNSVKIMLLGSGELGKEVAIEAQRLGIEVVAVDRYANAPAHQVAHEAHVIDMQNKDEVLDLIRRVNPTYILPEIEAISIDALFEAEKEGFHVIPNAEAVNKTMNRKNIRKFAAEELGLKTSAYRFVSTFEALREAAEAIGYPCVVKPVMSSSGHGQSIARTPEDLEKSWEIAKEARGDASELIVEEFVRFDYEITLLTARNEKETVFCEPIGHEQKDGDYIFSWQPAFMSPEALSKAQTIAKKVTDGLGGRGIFGVELFVKGDEVYFSEVSPRPHDTGMVTLITQSQSEFALHLRAVLGLPLEFTFFTPGASAAYKAKNESVTPIVHVDDKAFSKDSFVRIFGKPESHEGRRMAVLLTMAASETEALAKAKERIGYLDDSAPVTRVVEEHRVESEESCVIKKVFKFIFG</sequence>
<dbReference type="NCBIfam" id="NF006766">
    <property type="entry name" value="PRK09288.1"/>
    <property type="match status" value="1"/>
</dbReference>
<organism evidence="9 10">
    <name type="scientific">Hydrogenimonas cancrithermarum</name>
    <dbReference type="NCBI Taxonomy" id="2993563"/>
    <lineage>
        <taxon>Bacteria</taxon>
        <taxon>Pseudomonadati</taxon>
        <taxon>Campylobacterota</taxon>
        <taxon>Epsilonproteobacteria</taxon>
        <taxon>Campylobacterales</taxon>
        <taxon>Hydrogenimonadaceae</taxon>
        <taxon>Hydrogenimonas</taxon>
    </lineage>
</organism>
<feature type="binding site" evidence="7">
    <location>
        <position position="154"/>
    </location>
    <ligand>
        <name>ATP</name>
        <dbReference type="ChEBI" id="CHEBI:30616"/>
    </ligand>
</feature>
<keyword evidence="4 7" id="KW-0658">Purine biosynthesis</keyword>
<keyword evidence="3 7" id="KW-0547">Nucleotide-binding</keyword>
<comment type="function">
    <text evidence="7">Involved in the de novo purine biosynthesis. Catalyzes the transfer of formate to 5-phospho-ribosyl-glycinamide (GAR), producing 5-phospho-ribosyl-N-formylglycinamide (FGAR). Formate is provided by PurU via hydrolysis of 10-formyl-tetrahydrofolate.</text>
</comment>
<dbReference type="Gene3D" id="3.30.1490.20">
    <property type="entry name" value="ATP-grasp fold, A domain"/>
    <property type="match status" value="1"/>
</dbReference>
<evidence type="ECO:0000256" key="2">
    <source>
        <dbReference type="ARBA" id="ARBA00022723"/>
    </source>
</evidence>
<evidence type="ECO:0000256" key="7">
    <source>
        <dbReference type="HAMAP-Rule" id="MF_01643"/>
    </source>
</evidence>
<feature type="binding site" evidence="7">
    <location>
        <begin position="359"/>
        <end position="360"/>
    </location>
    <ligand>
        <name>N(1)-(5-phospho-beta-D-ribosyl)glycinamide</name>
        <dbReference type="ChEBI" id="CHEBI:143788"/>
    </ligand>
</feature>
<feature type="binding site" evidence="7">
    <location>
        <begin position="21"/>
        <end position="22"/>
    </location>
    <ligand>
        <name>N(1)-(5-phospho-beta-D-ribosyl)glycinamide</name>
        <dbReference type="ChEBI" id="CHEBI:143788"/>
    </ligand>
</feature>